<dbReference type="InterPro" id="IPR006139">
    <property type="entry name" value="D-isomer_2_OHA_DH_cat_dom"/>
</dbReference>
<dbReference type="EMBL" id="SRMA01027341">
    <property type="protein sequence ID" value="TRY54758.1"/>
    <property type="molecule type" value="Genomic_DNA"/>
</dbReference>
<dbReference type="GO" id="GO:0051287">
    <property type="term" value="F:NAD binding"/>
    <property type="evidence" value="ECO:0007669"/>
    <property type="project" value="InterPro"/>
</dbReference>
<protein>
    <recommendedName>
        <fullName evidence="2">Glyoxylate reductase/hydroxypyruvate reductase</fullName>
    </recommendedName>
</protein>
<dbReference type="InterPro" id="IPR029753">
    <property type="entry name" value="D-isomer_DH_CS"/>
</dbReference>
<dbReference type="AlphaFoldDB" id="A0A553MNK4"/>
<evidence type="ECO:0000259" key="4">
    <source>
        <dbReference type="Pfam" id="PF00389"/>
    </source>
</evidence>
<dbReference type="Pfam" id="PF00389">
    <property type="entry name" value="2-Hacid_dh"/>
    <property type="match status" value="1"/>
</dbReference>
<evidence type="ECO:0000256" key="1">
    <source>
        <dbReference type="ARBA" id="ARBA00023002"/>
    </source>
</evidence>
<dbReference type="GO" id="GO:0005829">
    <property type="term" value="C:cytosol"/>
    <property type="evidence" value="ECO:0007669"/>
    <property type="project" value="TreeGrafter"/>
</dbReference>
<feature type="region of interest" description="Disordered" evidence="3">
    <location>
        <begin position="45"/>
        <end position="69"/>
    </location>
</feature>
<dbReference type="GO" id="GO:0008465">
    <property type="term" value="F:hydroxypyruvate reductase (NADH) activity"/>
    <property type="evidence" value="ECO:0007669"/>
    <property type="project" value="TreeGrafter"/>
</dbReference>
<dbReference type="PANTHER" id="PTHR10996:SF137">
    <property type="entry name" value="GLYOXYLATE REDUCTASE_HYDROXYPYRUVATE REDUCTASE"/>
    <property type="match status" value="1"/>
</dbReference>
<comment type="caution">
    <text evidence="6">The sequence shown here is derived from an EMBL/GenBank/DDBJ whole genome shotgun (WGS) entry which is preliminary data.</text>
</comment>
<organism evidence="6 7">
    <name type="scientific">Danionella cerebrum</name>
    <dbReference type="NCBI Taxonomy" id="2873325"/>
    <lineage>
        <taxon>Eukaryota</taxon>
        <taxon>Metazoa</taxon>
        <taxon>Chordata</taxon>
        <taxon>Craniata</taxon>
        <taxon>Vertebrata</taxon>
        <taxon>Euteleostomi</taxon>
        <taxon>Actinopterygii</taxon>
        <taxon>Neopterygii</taxon>
        <taxon>Teleostei</taxon>
        <taxon>Ostariophysi</taxon>
        <taxon>Cypriniformes</taxon>
        <taxon>Danionidae</taxon>
        <taxon>Danioninae</taxon>
        <taxon>Danionella</taxon>
    </lineage>
</organism>
<dbReference type="SUPFAM" id="SSF51735">
    <property type="entry name" value="NAD(P)-binding Rossmann-fold domains"/>
    <property type="match status" value="1"/>
</dbReference>
<evidence type="ECO:0000313" key="7">
    <source>
        <dbReference type="Proteomes" id="UP000316079"/>
    </source>
</evidence>
<name>A0A553MNK4_9TELE</name>
<dbReference type="STRING" id="623744.A0A553MNK4"/>
<evidence type="ECO:0000259" key="5">
    <source>
        <dbReference type="Pfam" id="PF02826"/>
    </source>
</evidence>
<evidence type="ECO:0000256" key="2">
    <source>
        <dbReference type="ARBA" id="ARBA00073306"/>
    </source>
</evidence>
<dbReference type="Pfam" id="PF02826">
    <property type="entry name" value="2-Hacid_dh_C"/>
    <property type="match status" value="1"/>
</dbReference>
<feature type="compositionally biased region" description="Basic and acidic residues" evidence="3">
    <location>
        <begin position="60"/>
        <end position="69"/>
    </location>
</feature>
<proteinExistence type="predicted"/>
<keyword evidence="1" id="KW-0560">Oxidoreductase</keyword>
<dbReference type="PROSITE" id="PS00671">
    <property type="entry name" value="D_2_HYDROXYACID_DH_3"/>
    <property type="match status" value="1"/>
</dbReference>
<dbReference type="Gene3D" id="3.40.50.720">
    <property type="entry name" value="NAD(P)-binding Rossmann-like Domain"/>
    <property type="match status" value="2"/>
</dbReference>
<feature type="compositionally biased region" description="Polar residues" evidence="3">
    <location>
        <begin position="48"/>
        <end position="58"/>
    </location>
</feature>
<dbReference type="SUPFAM" id="SSF52283">
    <property type="entry name" value="Formate/glycerate dehydrogenase catalytic domain-like"/>
    <property type="match status" value="1"/>
</dbReference>
<dbReference type="Proteomes" id="UP000316079">
    <property type="component" value="Unassembled WGS sequence"/>
</dbReference>
<reference evidence="6 7" key="1">
    <citation type="journal article" date="2019" name="Sci. Data">
        <title>Hybrid genome assembly and annotation of Danionella translucida.</title>
        <authorList>
            <person name="Kadobianskyi M."/>
            <person name="Schulze L."/>
            <person name="Schuelke M."/>
            <person name="Judkewitz B."/>
        </authorList>
    </citation>
    <scope>NUCLEOTIDE SEQUENCE [LARGE SCALE GENOMIC DNA]</scope>
    <source>
        <strain evidence="6 7">Bolton</strain>
    </source>
</reference>
<dbReference type="GO" id="GO:0030267">
    <property type="term" value="F:glyoxylate reductase (NADPH) activity"/>
    <property type="evidence" value="ECO:0007669"/>
    <property type="project" value="TreeGrafter"/>
</dbReference>
<dbReference type="InterPro" id="IPR006140">
    <property type="entry name" value="D-isomer_DH_NAD-bd"/>
</dbReference>
<dbReference type="FunFam" id="3.40.50.720:FF:000026">
    <property type="entry name" value="Glyoxylate/hydroxypyruvate reductase B"/>
    <property type="match status" value="1"/>
</dbReference>
<dbReference type="InterPro" id="IPR050223">
    <property type="entry name" value="D-isomer_2-hydroxyacid_DH"/>
</dbReference>
<dbReference type="OrthoDB" id="298012at2759"/>
<dbReference type="PANTHER" id="PTHR10996">
    <property type="entry name" value="2-HYDROXYACID DEHYDROGENASE-RELATED"/>
    <property type="match status" value="1"/>
</dbReference>
<feature type="domain" description="D-isomer specific 2-hydroxyacid dehydrogenase NAD-binding" evidence="5">
    <location>
        <begin position="305"/>
        <end position="483"/>
    </location>
</feature>
<dbReference type="CDD" id="cd05301">
    <property type="entry name" value="GDH"/>
    <property type="match status" value="1"/>
</dbReference>
<accession>A0A553MNK4</accession>
<gene>
    <name evidence="6" type="ORF">DNTS_031273</name>
</gene>
<keyword evidence="7" id="KW-1185">Reference proteome</keyword>
<evidence type="ECO:0000256" key="3">
    <source>
        <dbReference type="SAM" id="MobiDB-lite"/>
    </source>
</evidence>
<feature type="domain" description="D-isomer specific 2-hydroxyacid dehydrogenase catalytic" evidence="4">
    <location>
        <begin position="198"/>
        <end position="515"/>
    </location>
</feature>
<evidence type="ECO:0000313" key="6">
    <source>
        <dbReference type="EMBL" id="TRY54758.1"/>
    </source>
</evidence>
<dbReference type="InterPro" id="IPR036291">
    <property type="entry name" value="NAD(P)-bd_dom_sf"/>
</dbReference>
<feature type="non-terminal residue" evidence="6">
    <location>
        <position position="1"/>
    </location>
</feature>
<sequence length="516" mass="55814">VRASHHPPIKVHLCFEAHFAQPHIRGFDIMNRPGDKITHAEDVKSNDSHNTMIPGQASTHHKDSHSTDERGDVAHIGETVAVKNKGWKEMCDDVSAQRLVNKYGRGFGLALELRSSYTSHTAVTGLRGGQPALENPKKMKRATLMKIDPAENVPWSVGQAGEHAHWGKFSGCSGSCWRVASEHSGSYLHMSAQQMLKVFVTRRIPQEGMKILQKAGICDLSLWDSDEPVPRAELLSGVAGAHGLICLLSDKIDTEVLDAAGPNLKVISTLSVGFDHLAIDEIKKRGIRVGYTPDVLTDATAELTVALLLATARRLPEGVEEVKNGGWSTWKPLWLCGYGLSGSTVGVIGLGRIGLAIARRLKPFGVKRLLYTGRKPKPEAQEVDGEYVNLDSLVSESDFVVVSCSLTPDTKGLCDKTFFSKMKKSSVFINTSRGAVVNQEDLFQALTSGQIAAAGLDVTTPEPLPTDHPLLTLRNCVVLPHIGSATYATRGVMSELTANNLLAGLTGNDMPSELNL</sequence>